<reference evidence="1" key="1">
    <citation type="submission" date="2018-04" db="EMBL/GenBank/DDBJ databases">
        <authorList>
            <person name="Go L.Y."/>
            <person name="Mitchell J.A."/>
        </authorList>
    </citation>
    <scope>NUCLEOTIDE SEQUENCE</scope>
    <source>
        <tissue evidence="1">Whole organism</tissue>
    </source>
</reference>
<gene>
    <name evidence="1" type="primary">CSON015006</name>
</gene>
<evidence type="ECO:0000313" key="2">
    <source>
        <dbReference type="EMBL" id="SSX27982.1"/>
    </source>
</evidence>
<reference evidence="2" key="2">
    <citation type="submission" date="2018-07" db="EMBL/GenBank/DDBJ databases">
        <authorList>
            <person name="Quirk P.G."/>
            <person name="Krulwich T.A."/>
        </authorList>
    </citation>
    <scope>NUCLEOTIDE SEQUENCE</scope>
</reference>
<sequence length="131" mass="15698">MCEMERRVLAELQMYLLDRKSKPVPDKIKTQKFMEILVTKYLDMKLHAMHTDQKNKLFNYIPNYFEEFKKKFPNEKSARVLIAWLSEVIDQEMLNIILLTWNDDEIKFNIYLSITNPSIWNATSSAFTKEL</sequence>
<name>A0A336KS71_CULSO</name>
<dbReference type="VEuPathDB" id="VectorBase:CSON015006"/>
<evidence type="ECO:0000313" key="1">
    <source>
        <dbReference type="EMBL" id="SSX07644.1"/>
    </source>
</evidence>
<accession>A0A336KS71</accession>
<dbReference type="AlphaFoldDB" id="A0A336KS71"/>
<protein>
    <submittedName>
        <fullName evidence="1">CSON015006 protein</fullName>
    </submittedName>
</protein>
<dbReference type="EMBL" id="UFQT01000917">
    <property type="protein sequence ID" value="SSX27982.1"/>
    <property type="molecule type" value="Genomic_DNA"/>
</dbReference>
<dbReference type="EMBL" id="UFQS01000917">
    <property type="protein sequence ID" value="SSX07644.1"/>
    <property type="molecule type" value="Genomic_DNA"/>
</dbReference>
<organism evidence="1">
    <name type="scientific">Culicoides sonorensis</name>
    <name type="common">Biting midge</name>
    <dbReference type="NCBI Taxonomy" id="179676"/>
    <lineage>
        <taxon>Eukaryota</taxon>
        <taxon>Metazoa</taxon>
        <taxon>Ecdysozoa</taxon>
        <taxon>Arthropoda</taxon>
        <taxon>Hexapoda</taxon>
        <taxon>Insecta</taxon>
        <taxon>Pterygota</taxon>
        <taxon>Neoptera</taxon>
        <taxon>Endopterygota</taxon>
        <taxon>Diptera</taxon>
        <taxon>Nematocera</taxon>
        <taxon>Chironomoidea</taxon>
        <taxon>Ceratopogonidae</taxon>
        <taxon>Ceratopogoninae</taxon>
        <taxon>Culicoides</taxon>
        <taxon>Monoculicoides</taxon>
    </lineage>
</organism>
<proteinExistence type="predicted"/>